<gene>
    <name evidence="6" type="ORF">SAMN06265368_1319</name>
</gene>
<dbReference type="PROSITE" id="PS50931">
    <property type="entry name" value="HTH_LYSR"/>
    <property type="match status" value="1"/>
</dbReference>
<dbReference type="InterPro" id="IPR036390">
    <property type="entry name" value="WH_DNA-bd_sf"/>
</dbReference>
<evidence type="ECO:0000259" key="5">
    <source>
        <dbReference type="PROSITE" id="PS50931"/>
    </source>
</evidence>
<dbReference type="InterPro" id="IPR000847">
    <property type="entry name" value="LysR_HTH_N"/>
</dbReference>
<dbReference type="GO" id="GO:0003700">
    <property type="term" value="F:DNA-binding transcription factor activity"/>
    <property type="evidence" value="ECO:0007669"/>
    <property type="project" value="InterPro"/>
</dbReference>
<evidence type="ECO:0000256" key="1">
    <source>
        <dbReference type="ARBA" id="ARBA00009437"/>
    </source>
</evidence>
<keyword evidence="2" id="KW-0805">Transcription regulation</keyword>
<sequence>MKFRQLEAFRYIMITGSMVGAATQMHVTQSAISRLIRDLEYNLKFKLFERKQGSLELTRAGLQFYESVEENFLGLDRLENIARDIRENSTDVFRVAAGHSVATTLLPQVVGRFSAKHPNTRISIHSHRLAQTVMRLQNASVDIAIASGLPNLQNTKRLLLGTAPQACIIRHDHPLAKKSVIEPEDLSGQSVIGIMPDGPMHWDELDRTLADRGVTIKRNYEINNSHTAYSLVAQGLAIGVVEPLAAHLWRHHGVVQRRFEPQISINYYCAIQSRQGPRPELDHFIHLLTEEIRNLDWF</sequence>
<dbReference type="Pfam" id="PF00126">
    <property type="entry name" value="HTH_1"/>
    <property type="match status" value="1"/>
</dbReference>
<dbReference type="Proteomes" id="UP000219439">
    <property type="component" value="Unassembled WGS sequence"/>
</dbReference>
<dbReference type="EMBL" id="OBEL01000001">
    <property type="protein sequence ID" value="SNZ07889.1"/>
    <property type="molecule type" value="Genomic_DNA"/>
</dbReference>
<dbReference type="SUPFAM" id="SSF53850">
    <property type="entry name" value="Periplasmic binding protein-like II"/>
    <property type="match status" value="1"/>
</dbReference>
<comment type="similarity">
    <text evidence="1">Belongs to the LysR transcriptional regulatory family.</text>
</comment>
<dbReference type="GO" id="GO:0043565">
    <property type="term" value="F:sequence-specific DNA binding"/>
    <property type="evidence" value="ECO:0007669"/>
    <property type="project" value="TreeGrafter"/>
</dbReference>
<keyword evidence="7" id="KW-1185">Reference proteome</keyword>
<keyword evidence="4" id="KW-0804">Transcription</keyword>
<protein>
    <submittedName>
        <fullName evidence="6">Transcriptional regulator, LysR family</fullName>
    </submittedName>
</protein>
<dbReference type="PANTHER" id="PTHR30427">
    <property type="entry name" value="TRANSCRIPTIONAL ACTIVATOR PROTEIN LYSR"/>
    <property type="match status" value="1"/>
</dbReference>
<evidence type="ECO:0000256" key="3">
    <source>
        <dbReference type="ARBA" id="ARBA00023125"/>
    </source>
</evidence>
<organism evidence="6 7">
    <name type="scientific">Cohaesibacter gelatinilyticus</name>
    <dbReference type="NCBI Taxonomy" id="372072"/>
    <lineage>
        <taxon>Bacteria</taxon>
        <taxon>Pseudomonadati</taxon>
        <taxon>Pseudomonadota</taxon>
        <taxon>Alphaproteobacteria</taxon>
        <taxon>Hyphomicrobiales</taxon>
        <taxon>Cohaesibacteraceae</taxon>
    </lineage>
</organism>
<dbReference type="SUPFAM" id="SSF46785">
    <property type="entry name" value="Winged helix' DNA-binding domain"/>
    <property type="match status" value="1"/>
</dbReference>
<dbReference type="PRINTS" id="PR00039">
    <property type="entry name" value="HTHLYSR"/>
</dbReference>
<dbReference type="AlphaFoldDB" id="A0A285NEL5"/>
<dbReference type="Gene3D" id="1.10.10.10">
    <property type="entry name" value="Winged helix-like DNA-binding domain superfamily/Winged helix DNA-binding domain"/>
    <property type="match status" value="1"/>
</dbReference>
<dbReference type="PANTHER" id="PTHR30427:SF1">
    <property type="entry name" value="TRANSCRIPTIONAL ACTIVATOR PROTEIN LYSR"/>
    <property type="match status" value="1"/>
</dbReference>
<keyword evidence="3" id="KW-0238">DNA-binding</keyword>
<dbReference type="InterPro" id="IPR036388">
    <property type="entry name" value="WH-like_DNA-bd_sf"/>
</dbReference>
<evidence type="ECO:0000256" key="2">
    <source>
        <dbReference type="ARBA" id="ARBA00023015"/>
    </source>
</evidence>
<evidence type="ECO:0000256" key="4">
    <source>
        <dbReference type="ARBA" id="ARBA00023163"/>
    </source>
</evidence>
<dbReference type="OrthoDB" id="7260751at2"/>
<evidence type="ECO:0000313" key="7">
    <source>
        <dbReference type="Proteomes" id="UP000219439"/>
    </source>
</evidence>
<accession>A0A285NEL5</accession>
<feature type="domain" description="HTH lysR-type" evidence="5">
    <location>
        <begin position="1"/>
        <end position="58"/>
    </location>
</feature>
<dbReference type="Pfam" id="PF03466">
    <property type="entry name" value="LysR_substrate"/>
    <property type="match status" value="1"/>
</dbReference>
<dbReference type="GO" id="GO:0010628">
    <property type="term" value="P:positive regulation of gene expression"/>
    <property type="evidence" value="ECO:0007669"/>
    <property type="project" value="TreeGrafter"/>
</dbReference>
<dbReference type="RefSeq" id="WP_097152517.1">
    <property type="nucleotide sequence ID" value="NZ_OBEL01000001.1"/>
</dbReference>
<dbReference type="Gene3D" id="3.40.190.10">
    <property type="entry name" value="Periplasmic binding protein-like II"/>
    <property type="match status" value="2"/>
</dbReference>
<dbReference type="InterPro" id="IPR005119">
    <property type="entry name" value="LysR_subst-bd"/>
</dbReference>
<name>A0A285NEL5_9HYPH</name>
<evidence type="ECO:0000313" key="6">
    <source>
        <dbReference type="EMBL" id="SNZ07889.1"/>
    </source>
</evidence>
<reference evidence="6 7" key="1">
    <citation type="submission" date="2017-09" db="EMBL/GenBank/DDBJ databases">
        <authorList>
            <person name="Ehlers B."/>
            <person name="Leendertz F.H."/>
        </authorList>
    </citation>
    <scope>NUCLEOTIDE SEQUENCE [LARGE SCALE GENOMIC DNA]</scope>
    <source>
        <strain evidence="6 7">DSM 18289</strain>
    </source>
</reference>
<proteinExistence type="inferred from homology"/>